<dbReference type="EMBL" id="MZ348422">
    <property type="protein sequence ID" value="QYN79906.1"/>
    <property type="molecule type" value="Genomic_DNA"/>
</dbReference>
<reference evidence="1" key="1">
    <citation type="journal article" date="2021" name="Viruses">
        <title>Novel Viruses That Lyse Plant and Human Strains of Kosakonia cowanii.</title>
        <authorList>
            <person name="Petrzik K."/>
            <person name="Brazdova S."/>
            <person name="Krawczyk K."/>
        </authorList>
    </citation>
    <scope>NUCLEOTIDE SEQUENCE</scope>
</reference>
<sequence length="137" mass="15545">MKKELSLTLILYTNDDGSLNTVPGSVDPDTISHYNRSNFYNGDHTRIGLHNGNECHYAEPYETVKRMITDVRNQDIRVCYVIPIKGGTRYIPKDSVSHFFISKTNKLVTLTLNSGVKIPTRMTLPQLKETIKQVDMG</sequence>
<dbReference type="RefSeq" id="YP_010676718.1">
    <property type="nucleotide sequence ID" value="NC_071015.1"/>
</dbReference>
<organism evidence="1 2">
    <name type="scientific">Kosakonia phage Kc263</name>
    <dbReference type="NCBI Taxonomy" id="2863194"/>
    <lineage>
        <taxon>Viruses</taxon>
        <taxon>Duplodnaviria</taxon>
        <taxon>Heunggongvirae</taxon>
        <taxon>Uroviricota</taxon>
        <taxon>Caudoviricetes</taxon>
        <taxon>Chimalliviridae</taxon>
        <taxon>Branisovskavirus</taxon>
        <taxon>Branisovskavirus Kc263</taxon>
    </lineage>
</organism>
<dbReference type="KEGG" id="vg:77953083"/>
<proteinExistence type="predicted"/>
<accession>A0AAE7WGM1</accession>
<dbReference type="GeneID" id="77953083"/>
<evidence type="ECO:0000313" key="1">
    <source>
        <dbReference type="EMBL" id="QYN79906.1"/>
    </source>
</evidence>
<name>A0AAE7WGM1_9CAUD</name>
<keyword evidence="2" id="KW-1185">Reference proteome</keyword>
<protein>
    <submittedName>
        <fullName evidence="1">Accessory gene regulator protein A</fullName>
    </submittedName>
</protein>
<dbReference type="Proteomes" id="UP000828443">
    <property type="component" value="Segment"/>
</dbReference>
<evidence type="ECO:0000313" key="2">
    <source>
        <dbReference type="Proteomes" id="UP000828443"/>
    </source>
</evidence>